<dbReference type="Pfam" id="PF05686">
    <property type="entry name" value="Glyco_transf_90"/>
    <property type="match status" value="1"/>
</dbReference>
<dbReference type="Proteomes" id="UP000521872">
    <property type="component" value="Unassembled WGS sequence"/>
</dbReference>
<name>A0A8H4QTJ7_9AGAR</name>
<dbReference type="PANTHER" id="PTHR12203:SF118">
    <property type="entry name" value="BETA-1,2-XYLOSYLTRANSFERASE 1"/>
    <property type="match status" value="1"/>
</dbReference>
<dbReference type="PANTHER" id="PTHR12203">
    <property type="entry name" value="KDEL LYS-ASP-GLU-LEU CONTAINING - RELATED"/>
    <property type="match status" value="1"/>
</dbReference>
<evidence type="ECO:0000313" key="3">
    <source>
        <dbReference type="Proteomes" id="UP000521872"/>
    </source>
</evidence>
<evidence type="ECO:0000259" key="1">
    <source>
        <dbReference type="SMART" id="SM00672"/>
    </source>
</evidence>
<protein>
    <recommendedName>
        <fullName evidence="1">Glycosyl transferase CAP10 domain-containing protein</fullName>
    </recommendedName>
</protein>
<keyword evidence="3" id="KW-1185">Reference proteome</keyword>
<dbReference type="EMBL" id="JAACJL010000031">
    <property type="protein sequence ID" value="KAF4616689.1"/>
    <property type="molecule type" value="Genomic_DNA"/>
</dbReference>
<dbReference type="InterPro" id="IPR051091">
    <property type="entry name" value="O-Glucosyltr/Glycosyltrsf_90"/>
</dbReference>
<reference evidence="2 3" key="1">
    <citation type="submission" date="2019-12" db="EMBL/GenBank/DDBJ databases">
        <authorList>
            <person name="Floudas D."/>
            <person name="Bentzer J."/>
            <person name="Ahren D."/>
            <person name="Johansson T."/>
            <person name="Persson P."/>
            <person name="Tunlid A."/>
        </authorList>
    </citation>
    <scope>NUCLEOTIDE SEQUENCE [LARGE SCALE GENOMIC DNA]</scope>
    <source>
        <strain evidence="2 3">CBS 102.39</strain>
    </source>
</reference>
<evidence type="ECO:0000313" key="2">
    <source>
        <dbReference type="EMBL" id="KAF4616689.1"/>
    </source>
</evidence>
<gene>
    <name evidence="2" type="ORF">D9613_008818</name>
</gene>
<dbReference type="InterPro" id="IPR006598">
    <property type="entry name" value="CAP10"/>
</dbReference>
<proteinExistence type="predicted"/>
<feature type="domain" description="Glycosyl transferase CAP10" evidence="1">
    <location>
        <begin position="354"/>
        <end position="607"/>
    </location>
</feature>
<accession>A0A8H4QTJ7</accession>
<sequence>MLPSRLRGRRRRWSFGVLAFLIVLFLLPQIGFLREFEFSTRNAPFLQYRDPHRADPSATQTYLANGHLEVNPNASHPILELISNAQKSWREKLDRASKTLEEAVIEYKRRYKRPPPMGFDHWWDYVQKNNIQLPDEYDFIHNDLEPFWGISPEDLLKIQREQEDIPDTYTIGANETHLPSLVKTAFSKGWEERHLLRGLEEILDLIKPIEHLLPPFRAIFSPHDNPNLLSDYNVKKAFLDAAKAREYIDLDKLPKTKHLGFASACPPGSPARQTEEHVNQFNRPPPRNVGPKKHFIHDHQRAMDPCQNPYIFYNHAQYVAHDVGPAPKPVLAAQFAFCSTPLYHDIQPPTFISWIEDVKPRENDLPWEEKTDERLMWRGSNTGMHHSEWNRWRYAQRIHLVRTVNEMNGTENVLLPDHDDAEVPFTSGAPFVDQARKVGEGTELKKSILNPAMMDIAFTRGPIGCDPGTCEYIKTLFEWKAPQDYAGKEAGRHKYFLDVDGNGWSSRFKRLITTNSLVFKATAYPEWWIDRIQPWVHYVPIQIDYSDLYDAYIFFRGGLYGEGNHDEMAKQIAYAGREWSKTFWRKEDMTAYFFRLLLEYARVTSLDREAMSFNG</sequence>
<dbReference type="SMART" id="SM00672">
    <property type="entry name" value="CAP10"/>
    <property type="match status" value="1"/>
</dbReference>
<dbReference type="AlphaFoldDB" id="A0A8H4QTJ7"/>
<comment type="caution">
    <text evidence="2">The sequence shown here is derived from an EMBL/GenBank/DDBJ whole genome shotgun (WGS) entry which is preliminary data.</text>
</comment>
<organism evidence="2 3">
    <name type="scientific">Agrocybe pediades</name>
    <dbReference type="NCBI Taxonomy" id="84607"/>
    <lineage>
        <taxon>Eukaryota</taxon>
        <taxon>Fungi</taxon>
        <taxon>Dikarya</taxon>
        <taxon>Basidiomycota</taxon>
        <taxon>Agaricomycotina</taxon>
        <taxon>Agaricomycetes</taxon>
        <taxon>Agaricomycetidae</taxon>
        <taxon>Agaricales</taxon>
        <taxon>Agaricineae</taxon>
        <taxon>Strophariaceae</taxon>
        <taxon>Agrocybe</taxon>
    </lineage>
</organism>